<keyword evidence="4 6" id="KW-1133">Transmembrane helix</keyword>
<evidence type="ECO:0000259" key="7">
    <source>
        <dbReference type="Pfam" id="PF02687"/>
    </source>
</evidence>
<keyword evidence="9" id="KW-1185">Reference proteome</keyword>
<accession>A0A8J3PW76</accession>
<evidence type="ECO:0000256" key="1">
    <source>
        <dbReference type="ARBA" id="ARBA00004651"/>
    </source>
</evidence>
<dbReference type="RefSeq" id="WP_203885473.1">
    <property type="nucleotide sequence ID" value="NZ_BAABHH010000020.1"/>
</dbReference>
<evidence type="ECO:0000256" key="3">
    <source>
        <dbReference type="ARBA" id="ARBA00022692"/>
    </source>
</evidence>
<evidence type="ECO:0000313" key="8">
    <source>
        <dbReference type="EMBL" id="GIG82132.1"/>
    </source>
</evidence>
<dbReference type="PANTHER" id="PTHR30572">
    <property type="entry name" value="MEMBRANE COMPONENT OF TRANSPORTER-RELATED"/>
    <property type="match status" value="1"/>
</dbReference>
<keyword evidence="5 6" id="KW-0472">Membrane</keyword>
<dbReference type="InterPro" id="IPR050250">
    <property type="entry name" value="Macrolide_Exporter_MacB"/>
</dbReference>
<keyword evidence="2" id="KW-1003">Cell membrane</keyword>
<dbReference type="GO" id="GO:0005886">
    <property type="term" value="C:plasma membrane"/>
    <property type="evidence" value="ECO:0007669"/>
    <property type="project" value="UniProtKB-SubCell"/>
</dbReference>
<feature type="transmembrane region" description="Helical" evidence="6">
    <location>
        <begin position="372"/>
        <end position="396"/>
    </location>
</feature>
<dbReference type="InterPro" id="IPR003838">
    <property type="entry name" value="ABC3_permease_C"/>
</dbReference>
<evidence type="ECO:0000313" key="9">
    <source>
        <dbReference type="Proteomes" id="UP000630097"/>
    </source>
</evidence>
<protein>
    <recommendedName>
        <fullName evidence="7">ABC3 transporter permease C-terminal domain-containing protein</fullName>
    </recommendedName>
</protein>
<feature type="transmembrane region" description="Helical" evidence="6">
    <location>
        <begin position="762"/>
        <end position="784"/>
    </location>
</feature>
<evidence type="ECO:0000256" key="2">
    <source>
        <dbReference type="ARBA" id="ARBA00022475"/>
    </source>
</evidence>
<dbReference type="Pfam" id="PF02687">
    <property type="entry name" value="FtsX"/>
    <property type="match status" value="1"/>
</dbReference>
<comment type="subcellular location">
    <subcellularLocation>
        <location evidence="1">Cell membrane</location>
        <topology evidence="1">Multi-pass membrane protein</topology>
    </subcellularLocation>
</comment>
<feature type="transmembrane region" description="Helical" evidence="6">
    <location>
        <begin position="671"/>
        <end position="696"/>
    </location>
</feature>
<keyword evidence="3 6" id="KW-0812">Transmembrane</keyword>
<organism evidence="8 9">
    <name type="scientific">Planotetraspora kaengkrachanensis</name>
    <dbReference type="NCBI Taxonomy" id="575193"/>
    <lineage>
        <taxon>Bacteria</taxon>
        <taxon>Bacillati</taxon>
        <taxon>Actinomycetota</taxon>
        <taxon>Actinomycetes</taxon>
        <taxon>Streptosporangiales</taxon>
        <taxon>Streptosporangiaceae</taxon>
        <taxon>Planotetraspora</taxon>
    </lineage>
</organism>
<dbReference type="Proteomes" id="UP000630097">
    <property type="component" value="Unassembled WGS sequence"/>
</dbReference>
<dbReference type="GO" id="GO:0022857">
    <property type="term" value="F:transmembrane transporter activity"/>
    <property type="evidence" value="ECO:0007669"/>
    <property type="project" value="TreeGrafter"/>
</dbReference>
<feature type="transmembrane region" description="Helical" evidence="6">
    <location>
        <begin position="443"/>
        <end position="464"/>
    </location>
</feature>
<reference evidence="8 9" key="1">
    <citation type="submission" date="2021-01" db="EMBL/GenBank/DDBJ databases">
        <title>Whole genome shotgun sequence of Planotetraspora kaengkrachanensis NBRC 104272.</title>
        <authorList>
            <person name="Komaki H."/>
            <person name="Tamura T."/>
        </authorList>
    </citation>
    <scope>NUCLEOTIDE SEQUENCE [LARGE SCALE GENOMIC DNA]</scope>
    <source>
        <strain evidence="8 9">NBRC 104272</strain>
    </source>
</reference>
<feature type="transmembrane region" description="Helical" evidence="6">
    <location>
        <begin position="20"/>
        <end position="40"/>
    </location>
</feature>
<evidence type="ECO:0000256" key="6">
    <source>
        <dbReference type="SAM" id="Phobius"/>
    </source>
</evidence>
<comment type="caution">
    <text evidence="8">The sequence shown here is derived from an EMBL/GenBank/DDBJ whole genome shotgun (WGS) entry which is preliminary data.</text>
</comment>
<dbReference type="EMBL" id="BONV01000026">
    <property type="protein sequence ID" value="GIG82132.1"/>
    <property type="molecule type" value="Genomic_DNA"/>
</dbReference>
<gene>
    <name evidence="8" type="ORF">Pka01_52590</name>
</gene>
<feature type="domain" description="ABC3 transporter permease C-terminal" evidence="7">
    <location>
        <begin position="675"/>
        <end position="790"/>
    </location>
</feature>
<feature type="transmembrane region" description="Helical" evidence="6">
    <location>
        <begin position="274"/>
        <end position="293"/>
    </location>
</feature>
<dbReference type="PANTHER" id="PTHR30572:SF17">
    <property type="entry name" value="ABC3 TRANSPORTER PERMEASE PROTEIN DOMAIN-CONTAINING PROTEIN"/>
    <property type="match status" value="1"/>
</dbReference>
<feature type="transmembrane region" description="Helical" evidence="6">
    <location>
        <begin position="329"/>
        <end position="352"/>
    </location>
</feature>
<proteinExistence type="predicted"/>
<feature type="transmembrane region" description="Helical" evidence="6">
    <location>
        <begin position="717"/>
        <end position="742"/>
    </location>
</feature>
<evidence type="ECO:0000256" key="4">
    <source>
        <dbReference type="ARBA" id="ARBA00022989"/>
    </source>
</evidence>
<evidence type="ECO:0000256" key="5">
    <source>
        <dbReference type="ARBA" id="ARBA00023136"/>
    </source>
</evidence>
<name>A0A8J3PW76_9ACTN</name>
<sequence length="801" mass="83872">MTTTLTWLRIELRRRWRPLVVLALLIAFATATVLTAFAGARRGNTAVDRLLEETLPATVAVLANQPDFDWDEIRALPEVEALALFPVSSFGVDDIPWSDHVDAFPPMDDALLRTLERPVVMAGRLPDQSRVDEVVVAPGFLATYHRKVGDQVALRLPSPEQINREDFDPATGEAFAGPTVKARIVGVIRSPWFAEDVGSPGGVLPSSALVAKYHDNLIGQISFVNALVRLKGGTDDVESFRAGLAAASGRNDIDVWDIDAKFQEPRRQLNHFEAISLTAFGLAALAAAIVLVGQSVARYAAATAADLHVLRAVGLATRQGVVLASAAPFLASLAGATLGVAGAAVASLWTPIGAASLQEPAPGFDMDWPVLVAGWVLVPLLVVVGAGSAAAFALLVRHGAVSPRRSVVALTAARLGLPVPMVVGARLALEPGRGRSAVPVRPALVGAVTGVLGVLAAFTFSAGVHDAAANPERFGQTHQLQAYLGFNGQDMTAPVKELLPEIAKDSQVASVNDSRIAVAESVGTTNPTSVTTYTYAPIGGQFPVVMLEGRLPAGAGEIVLAPASADMMEAKVGGQVRLASGGAPVTMTVTGIGFVPAGSHNNYSDGAWATPAGYDHLFKDASTPFKFHLAHVALRPGADPGTVATRLSSLGAGFAPPDPLPELRKIRDVQALPIVLAGFLAVLAVGAVGHALATAVRRRRHEVAVLRALGMTRPQARWAVVTQATLLALVGLAVGVPLGVALGRTVWRLVADFMPLDYLVPVAFWALLLVAPVALLLANLLAAWPGRIAARLRIGHVLRTE</sequence>
<dbReference type="AlphaFoldDB" id="A0A8J3PW76"/>